<evidence type="ECO:0000256" key="7">
    <source>
        <dbReference type="ARBA" id="ARBA00024030"/>
    </source>
</evidence>
<evidence type="ECO:0000256" key="4">
    <source>
        <dbReference type="ARBA" id="ARBA00022737"/>
    </source>
</evidence>
<feature type="transmembrane region" description="Helical" evidence="9">
    <location>
        <begin position="161"/>
        <end position="179"/>
    </location>
</feature>
<keyword evidence="4" id="KW-0677">Repeat</keyword>
<dbReference type="AlphaFoldDB" id="A0AA39VUK0"/>
<name>A0AA39VUK0_ACESA</name>
<evidence type="ECO:0000256" key="8">
    <source>
        <dbReference type="RuleBase" id="RU000477"/>
    </source>
</evidence>
<dbReference type="EMBL" id="JAUESC010000380">
    <property type="protein sequence ID" value="KAK0591506.1"/>
    <property type="molecule type" value="Genomic_DNA"/>
</dbReference>
<feature type="transmembrane region" description="Helical" evidence="9">
    <location>
        <begin position="209"/>
        <end position="230"/>
    </location>
</feature>
<accession>A0AA39VUK0</accession>
<dbReference type="PRINTS" id="PR00783">
    <property type="entry name" value="MINTRINSICP"/>
</dbReference>
<dbReference type="PANTHER" id="PTHR46739">
    <property type="entry name" value="AQUAPORIN SIP1-1"/>
    <property type="match status" value="1"/>
</dbReference>
<comment type="similarity">
    <text evidence="7">Belongs to the MIP/aquaporin (TC 1.A.8) family. SIP (TC 1.A.8.10) subfamily.</text>
</comment>
<feature type="transmembrane region" description="Helical" evidence="9">
    <location>
        <begin position="23"/>
        <end position="47"/>
    </location>
</feature>
<gene>
    <name evidence="10" type="ORF">LWI29_003024</name>
</gene>
<dbReference type="PANTHER" id="PTHR46739:SF2">
    <property type="entry name" value="MAJOR INTRINSIC PROTEIN (MIP) FAMILY TRANSPORTER"/>
    <property type="match status" value="1"/>
</dbReference>
<dbReference type="GO" id="GO:0015250">
    <property type="term" value="F:water channel activity"/>
    <property type="evidence" value="ECO:0007669"/>
    <property type="project" value="InterPro"/>
</dbReference>
<feature type="transmembrane region" description="Helical" evidence="9">
    <location>
        <begin position="132"/>
        <end position="154"/>
    </location>
</feature>
<organism evidence="10 11">
    <name type="scientific">Acer saccharum</name>
    <name type="common">Sugar maple</name>
    <dbReference type="NCBI Taxonomy" id="4024"/>
    <lineage>
        <taxon>Eukaryota</taxon>
        <taxon>Viridiplantae</taxon>
        <taxon>Streptophyta</taxon>
        <taxon>Embryophyta</taxon>
        <taxon>Tracheophyta</taxon>
        <taxon>Spermatophyta</taxon>
        <taxon>Magnoliopsida</taxon>
        <taxon>eudicotyledons</taxon>
        <taxon>Gunneridae</taxon>
        <taxon>Pentapetalae</taxon>
        <taxon>rosids</taxon>
        <taxon>malvids</taxon>
        <taxon>Sapindales</taxon>
        <taxon>Sapindaceae</taxon>
        <taxon>Hippocastanoideae</taxon>
        <taxon>Acereae</taxon>
        <taxon>Acer</taxon>
    </lineage>
</organism>
<evidence type="ECO:0000256" key="5">
    <source>
        <dbReference type="ARBA" id="ARBA00022989"/>
    </source>
</evidence>
<dbReference type="Gene3D" id="1.20.1080.10">
    <property type="entry name" value="Glycerol uptake facilitator protein"/>
    <property type="match status" value="1"/>
</dbReference>
<keyword evidence="11" id="KW-1185">Reference proteome</keyword>
<protein>
    <submittedName>
        <fullName evidence="10">Uncharacterized protein</fullName>
    </submittedName>
</protein>
<evidence type="ECO:0000256" key="1">
    <source>
        <dbReference type="ARBA" id="ARBA00004141"/>
    </source>
</evidence>
<dbReference type="InterPro" id="IPR023271">
    <property type="entry name" value="Aquaporin-like"/>
</dbReference>
<evidence type="ECO:0000256" key="2">
    <source>
        <dbReference type="ARBA" id="ARBA00022448"/>
    </source>
</evidence>
<keyword evidence="2 8" id="KW-0813">Transport</keyword>
<dbReference type="SUPFAM" id="SSF81338">
    <property type="entry name" value="Aquaporin-like"/>
    <property type="match status" value="1"/>
</dbReference>
<dbReference type="InterPro" id="IPR044222">
    <property type="entry name" value="SIP1-1/2-like"/>
</dbReference>
<evidence type="ECO:0000313" key="10">
    <source>
        <dbReference type="EMBL" id="KAK0591506.1"/>
    </source>
</evidence>
<keyword evidence="5 9" id="KW-1133">Transmembrane helix</keyword>
<dbReference type="Pfam" id="PF00230">
    <property type="entry name" value="MIP"/>
    <property type="match status" value="1"/>
</dbReference>
<evidence type="ECO:0000256" key="6">
    <source>
        <dbReference type="ARBA" id="ARBA00023136"/>
    </source>
</evidence>
<dbReference type="GO" id="GO:0016020">
    <property type="term" value="C:membrane"/>
    <property type="evidence" value="ECO:0007669"/>
    <property type="project" value="UniProtKB-SubCell"/>
</dbReference>
<evidence type="ECO:0000256" key="9">
    <source>
        <dbReference type="SAM" id="Phobius"/>
    </source>
</evidence>
<proteinExistence type="inferred from homology"/>
<comment type="subcellular location">
    <subcellularLocation>
        <location evidence="1">Membrane</location>
        <topology evidence="1">Multi-pass membrane protein</topology>
    </subcellularLocation>
</comment>
<keyword evidence="3 8" id="KW-0812">Transmembrane</keyword>
<dbReference type="InterPro" id="IPR000425">
    <property type="entry name" value="MIP"/>
</dbReference>
<feature type="transmembrane region" description="Helical" evidence="9">
    <location>
        <begin position="54"/>
        <end position="71"/>
    </location>
</feature>
<comment type="caution">
    <text evidence="10">The sequence shown here is derived from an EMBL/GenBank/DDBJ whole genome shotgun (WGS) entry which is preliminary data.</text>
</comment>
<dbReference type="Proteomes" id="UP001168877">
    <property type="component" value="Unassembled WGS sequence"/>
</dbReference>
<sequence>MGVIKAAIGDALLTSMWEFSVPFLKVFTIIISTFLGIQTIPLLALFISTIFNTILVLTFSIIANLLGGASFNPSATLSLYAAGLKPDASFISMAVRFPAQVAGGVGGVKAIMQFMPTQYKHMFKGPSLKVDLHTGAGVEGVLTFLRSFALLVIMLKGPKSLFLKVWLVGVVTVGLVIAGSKYTGACMNPAKAYGWAYLNNWHNTWEFFYVYWVSPLTGAVLASWVFKYFLSASSSVVKHKKA</sequence>
<reference evidence="10" key="1">
    <citation type="journal article" date="2022" name="Plant J.">
        <title>Strategies of tolerance reflected in two North American maple genomes.</title>
        <authorList>
            <person name="McEvoy S.L."/>
            <person name="Sezen U.U."/>
            <person name="Trouern-Trend A."/>
            <person name="McMahon S.M."/>
            <person name="Schaberg P.G."/>
            <person name="Yang J."/>
            <person name="Wegrzyn J.L."/>
            <person name="Swenson N.G."/>
        </authorList>
    </citation>
    <scope>NUCLEOTIDE SEQUENCE</scope>
    <source>
        <strain evidence="10">NS2018</strain>
    </source>
</reference>
<evidence type="ECO:0000256" key="3">
    <source>
        <dbReference type="ARBA" id="ARBA00022692"/>
    </source>
</evidence>
<reference evidence="10" key="2">
    <citation type="submission" date="2023-06" db="EMBL/GenBank/DDBJ databases">
        <authorList>
            <person name="Swenson N.G."/>
            <person name="Wegrzyn J.L."/>
            <person name="Mcevoy S.L."/>
        </authorList>
    </citation>
    <scope>NUCLEOTIDE SEQUENCE</scope>
    <source>
        <strain evidence="10">NS2018</strain>
        <tissue evidence="10">Leaf</tissue>
    </source>
</reference>
<keyword evidence="6 9" id="KW-0472">Membrane</keyword>
<evidence type="ECO:0000313" key="11">
    <source>
        <dbReference type="Proteomes" id="UP001168877"/>
    </source>
</evidence>